<dbReference type="OrthoDB" id="9966976at2"/>
<dbReference type="RefSeq" id="WP_014111131.1">
    <property type="nucleotide sequence ID" value="NC_016043.1"/>
</dbReference>
<dbReference type="AlphaFoldDB" id="G4QCV3"/>
<evidence type="ECO:0000313" key="2">
    <source>
        <dbReference type="Proteomes" id="UP000009284"/>
    </source>
</evidence>
<dbReference type="STRING" id="1008459.TASI_0458"/>
<sequence length="158" mass="17339">MNILVNKDISYKQMEQALGLMPNAIGEAFGMDISFNPLKTVHLVTGVISGQYPANFFAVAVENDEVIGFMGGYLESYAFADYSFAQDIIAYVVPNKRDSQAYLELSKAFEVWAKGMGAKAIRGLLTNSDNAQKTADAAIRYGYKKVGIIITKDFGEQL</sequence>
<dbReference type="EMBL" id="CP003059">
    <property type="protein sequence ID" value="AEP36233.1"/>
    <property type="molecule type" value="Genomic_DNA"/>
</dbReference>
<evidence type="ECO:0000313" key="1">
    <source>
        <dbReference type="EMBL" id="AEP36233.1"/>
    </source>
</evidence>
<gene>
    <name evidence="1" type="ordered locus">TASI_0458</name>
</gene>
<proteinExistence type="predicted"/>
<reference evidence="1 2" key="2">
    <citation type="journal article" date="2012" name="PLoS ONE">
        <title>Genomic characterization of the taylorella genus.</title>
        <authorList>
            <person name="Hebert L."/>
            <person name="Moumen B."/>
            <person name="Pons N."/>
            <person name="Duquesne F."/>
            <person name="Breuil M.F."/>
            <person name="Goux D."/>
            <person name="Batto J.M."/>
            <person name="Laugier C."/>
            <person name="Renault P."/>
            <person name="Petry S."/>
        </authorList>
    </citation>
    <scope>NUCLEOTIDE SEQUENCE [LARGE SCALE GENOMIC DNA]</scope>
    <source>
        <strain evidence="1 2">MCE3</strain>
    </source>
</reference>
<dbReference type="Proteomes" id="UP000009284">
    <property type="component" value="Chromosome"/>
</dbReference>
<dbReference type="Gene3D" id="3.40.630.30">
    <property type="match status" value="1"/>
</dbReference>
<accession>G4QCV3</accession>
<dbReference type="HOGENOM" id="CLU_1668545_0_0_4"/>
<reference key="1">
    <citation type="submission" date="2011-09" db="EMBL/GenBank/DDBJ databases">
        <title>Genomic characterization of the Taylorella genus.</title>
        <authorList>
            <person name="Hebert L."/>
            <person name="Moumen B."/>
            <person name="Pons N."/>
            <person name="Duquesne F."/>
            <person name="Breuil M.-F."/>
            <person name="Goux D."/>
            <person name="Batto J.-M."/>
            <person name="Renault P."/>
            <person name="Laugier C."/>
            <person name="Petry S."/>
        </authorList>
    </citation>
    <scope>NUCLEOTIDE SEQUENCE</scope>
    <source>
        <strain>MCE3</strain>
    </source>
</reference>
<name>G4QCV3_TAYAM</name>
<dbReference type="SUPFAM" id="SSF55729">
    <property type="entry name" value="Acyl-CoA N-acyltransferases (Nat)"/>
    <property type="match status" value="1"/>
</dbReference>
<dbReference type="KEGG" id="tas:TASI_0458"/>
<protein>
    <submittedName>
        <fullName evidence="1">Phage protein</fullName>
    </submittedName>
</protein>
<organism evidence="1 2">
    <name type="scientific">Taylorella asinigenitalis (strain MCE3)</name>
    <dbReference type="NCBI Taxonomy" id="1008459"/>
    <lineage>
        <taxon>Bacteria</taxon>
        <taxon>Pseudomonadati</taxon>
        <taxon>Pseudomonadota</taxon>
        <taxon>Betaproteobacteria</taxon>
        <taxon>Burkholderiales</taxon>
        <taxon>Alcaligenaceae</taxon>
        <taxon>Taylorella</taxon>
    </lineage>
</organism>
<keyword evidence="2" id="KW-1185">Reference proteome</keyword>
<dbReference type="InterPro" id="IPR016181">
    <property type="entry name" value="Acyl_CoA_acyltransferase"/>
</dbReference>